<organism evidence="8 10">
    <name type="scientific">Rotaria socialis</name>
    <dbReference type="NCBI Taxonomy" id="392032"/>
    <lineage>
        <taxon>Eukaryota</taxon>
        <taxon>Metazoa</taxon>
        <taxon>Spiralia</taxon>
        <taxon>Gnathifera</taxon>
        <taxon>Rotifera</taxon>
        <taxon>Eurotatoria</taxon>
        <taxon>Bdelloidea</taxon>
        <taxon>Philodinida</taxon>
        <taxon>Philodinidae</taxon>
        <taxon>Rotaria</taxon>
    </lineage>
</organism>
<dbReference type="SUPFAM" id="SSF57924">
    <property type="entry name" value="Inhibitor of apoptosis (IAP) repeat"/>
    <property type="match status" value="5"/>
</dbReference>
<feature type="compositionally biased region" description="Low complexity" evidence="6">
    <location>
        <begin position="182"/>
        <end position="195"/>
    </location>
</feature>
<feature type="compositionally biased region" description="Low complexity" evidence="6">
    <location>
        <begin position="55"/>
        <end position="68"/>
    </location>
</feature>
<keyword evidence="11" id="KW-1185">Reference proteome</keyword>
<evidence type="ECO:0000313" key="8">
    <source>
        <dbReference type="EMBL" id="CAF3424391.1"/>
    </source>
</evidence>
<feature type="compositionally biased region" description="Polar residues" evidence="6">
    <location>
        <begin position="196"/>
        <end position="221"/>
    </location>
</feature>
<evidence type="ECO:0000256" key="5">
    <source>
        <dbReference type="PROSITE-ProRule" id="PRU00175"/>
    </source>
</evidence>
<feature type="compositionally biased region" description="Polar residues" evidence="6">
    <location>
        <begin position="69"/>
        <end position="94"/>
    </location>
</feature>
<keyword evidence="3 5" id="KW-0863">Zinc-finger</keyword>
<keyword evidence="2" id="KW-0479">Metal-binding</keyword>
<reference evidence="8" key="1">
    <citation type="submission" date="2021-02" db="EMBL/GenBank/DDBJ databases">
        <authorList>
            <person name="Nowell W R."/>
        </authorList>
    </citation>
    <scope>NUCLEOTIDE SEQUENCE</scope>
</reference>
<evidence type="ECO:0000256" key="1">
    <source>
        <dbReference type="ARBA" id="ARBA00006672"/>
    </source>
</evidence>
<dbReference type="FunFam" id="1.10.1170.10:FF:000002">
    <property type="entry name" value="Baculoviral IAP repeat containing 7"/>
    <property type="match status" value="1"/>
</dbReference>
<sequence length="769" mass="86093">MADDGFQSTGDGDTVRCDDCGLEVSNWTSDMNPFTIHSQHRPDCSFVRSIRTSSSPNISATSISSTTNVRNPSASETQPNPSINEVHGTMNSASKGFDKKNYSSRLLAAIRNQIQSTRKHGVHTVPYMSACGFQYTGDGDTVRCEDCELEVSNWTLDMNPFTIHSHLRPDCSFVRSIRTSSSPNISATSISSTTNVRKPSTSETQPNPSKNEVHGTINSASKGFDKKNYSSRLLAAIRNQIQSIRTRGVHTVSYMSACGFQYTGDGDTVRCNNCGLEVSSWTSDMNPFTIHSQHRPDCSFVRSIRTSSSPNISTTSISSTTNVRKPSTSEPQTNPFKHQEVRSMLFPSRLNTLHETELLQQVRIRTFSHWSHRTSPPSAQMIQAGFFNCNVGDRVICIYCNLMCQQWTPHTDDPYEVHKTLSPGCIYIKSKLMRPAASSKIIVNENSTANTSYIRSKTASNHGPSQWNDILVRTSCNPTYFEIPKRHASYATWPSGDLPPVNDFVRAGFFYTGKTTIVTCFYCNGSLRNWGPNNNPMIEHARWLPHCAYARQLCGEELYRKIQESKRAQQEHPRANESRDGTGLNELPNTNTLPPTTNSQQLLISDESTLARLVADRLELPISQRLLNQNFKLSVIKQCWEDQLRLKNDDFVSDCDLHMACLILQKQIEHIDNKKENIVIPSIKMKQIREQIKARMRGQTAPVTHPAETRGDQNQSIPSNLCVICLTEEKRLACIPCGHMIACVACGHSLRACPICQKAIEAFVRIYVA</sequence>
<evidence type="ECO:0000256" key="6">
    <source>
        <dbReference type="SAM" id="MobiDB-lite"/>
    </source>
</evidence>
<dbReference type="InterPro" id="IPR001370">
    <property type="entry name" value="BIR_rpt"/>
</dbReference>
<dbReference type="Pfam" id="PF00653">
    <property type="entry name" value="BIR"/>
    <property type="match status" value="5"/>
</dbReference>
<feature type="compositionally biased region" description="Low complexity" evidence="6">
    <location>
        <begin position="305"/>
        <end position="322"/>
    </location>
</feature>
<dbReference type="Gene3D" id="3.30.40.10">
    <property type="entry name" value="Zinc/RING finger domain, C3HC4 (zinc finger)"/>
    <property type="match status" value="1"/>
</dbReference>
<feature type="domain" description="RING-type" evidence="7">
    <location>
        <begin position="722"/>
        <end position="757"/>
    </location>
</feature>
<dbReference type="Proteomes" id="UP000663825">
    <property type="component" value="Unassembled WGS sequence"/>
</dbReference>
<evidence type="ECO:0000313" key="9">
    <source>
        <dbReference type="EMBL" id="CAF4365572.1"/>
    </source>
</evidence>
<dbReference type="PROSITE" id="PS50089">
    <property type="entry name" value="ZF_RING_2"/>
    <property type="match status" value="1"/>
</dbReference>
<feature type="compositionally biased region" description="Low complexity" evidence="6">
    <location>
        <begin position="584"/>
        <end position="598"/>
    </location>
</feature>
<feature type="compositionally biased region" description="Basic and acidic residues" evidence="6">
    <location>
        <begin position="565"/>
        <end position="580"/>
    </location>
</feature>
<dbReference type="CDD" id="cd00022">
    <property type="entry name" value="BIR"/>
    <property type="match status" value="2"/>
</dbReference>
<dbReference type="OrthoDB" id="774873at2759"/>
<dbReference type="InterPro" id="IPR013083">
    <property type="entry name" value="Znf_RING/FYVE/PHD"/>
</dbReference>
<evidence type="ECO:0000313" key="10">
    <source>
        <dbReference type="Proteomes" id="UP000663825"/>
    </source>
</evidence>
<evidence type="ECO:0000313" key="11">
    <source>
        <dbReference type="Proteomes" id="UP000663873"/>
    </source>
</evidence>
<feature type="region of interest" description="Disordered" evidence="6">
    <location>
        <begin position="305"/>
        <end position="335"/>
    </location>
</feature>
<proteinExistence type="inferred from homology"/>
<dbReference type="EMBL" id="CAJOBP010002627">
    <property type="protein sequence ID" value="CAF4365572.1"/>
    <property type="molecule type" value="Genomic_DNA"/>
</dbReference>
<dbReference type="GO" id="GO:0008270">
    <property type="term" value="F:zinc ion binding"/>
    <property type="evidence" value="ECO:0007669"/>
    <property type="project" value="UniProtKB-KW"/>
</dbReference>
<dbReference type="AlphaFoldDB" id="A0A818C4N0"/>
<evidence type="ECO:0000256" key="4">
    <source>
        <dbReference type="ARBA" id="ARBA00022833"/>
    </source>
</evidence>
<dbReference type="InterPro" id="IPR001841">
    <property type="entry name" value="Znf_RING"/>
</dbReference>
<dbReference type="Gene3D" id="1.10.1170.10">
    <property type="entry name" value="Inhibitor Of Apoptosis Protein (2mihbC-IAP-1), Chain A"/>
    <property type="match status" value="5"/>
</dbReference>
<feature type="region of interest" description="Disordered" evidence="6">
    <location>
        <begin position="55"/>
        <end position="97"/>
    </location>
</feature>
<protein>
    <recommendedName>
        <fullName evidence="7">RING-type domain-containing protein</fullName>
    </recommendedName>
</protein>
<dbReference type="SMART" id="SM00238">
    <property type="entry name" value="BIR"/>
    <property type="match status" value="4"/>
</dbReference>
<keyword evidence="4" id="KW-0862">Zinc</keyword>
<dbReference type="GO" id="GO:0005737">
    <property type="term" value="C:cytoplasm"/>
    <property type="evidence" value="ECO:0007669"/>
    <property type="project" value="TreeGrafter"/>
</dbReference>
<dbReference type="PANTHER" id="PTHR10044:SF139">
    <property type="entry name" value="DEATH-ASSOCIATED INHIBITOR OF APOPTOSIS 2"/>
    <property type="match status" value="1"/>
</dbReference>
<comment type="similarity">
    <text evidence="1">Belongs to the IAP family.</text>
</comment>
<dbReference type="EMBL" id="CAJNXB010005411">
    <property type="protein sequence ID" value="CAF3424391.1"/>
    <property type="molecule type" value="Genomic_DNA"/>
</dbReference>
<feature type="region of interest" description="Disordered" evidence="6">
    <location>
        <begin position="565"/>
        <end position="600"/>
    </location>
</feature>
<feature type="region of interest" description="Disordered" evidence="6">
    <location>
        <begin position="182"/>
        <end position="224"/>
    </location>
</feature>
<dbReference type="Proteomes" id="UP000663873">
    <property type="component" value="Unassembled WGS sequence"/>
</dbReference>
<evidence type="ECO:0000256" key="3">
    <source>
        <dbReference type="ARBA" id="ARBA00022771"/>
    </source>
</evidence>
<dbReference type="GO" id="GO:0005634">
    <property type="term" value="C:nucleus"/>
    <property type="evidence" value="ECO:0007669"/>
    <property type="project" value="TreeGrafter"/>
</dbReference>
<dbReference type="PROSITE" id="PS50143">
    <property type="entry name" value="BIR_REPEAT_2"/>
    <property type="match status" value="5"/>
</dbReference>
<gene>
    <name evidence="8" type="ORF">TIS948_LOCUS29765</name>
    <name evidence="9" type="ORF">UJA718_LOCUS16738</name>
</gene>
<evidence type="ECO:0000259" key="7">
    <source>
        <dbReference type="PROSITE" id="PS50089"/>
    </source>
</evidence>
<evidence type="ECO:0000256" key="2">
    <source>
        <dbReference type="ARBA" id="ARBA00022723"/>
    </source>
</evidence>
<comment type="caution">
    <text evidence="8">The sequence shown here is derived from an EMBL/GenBank/DDBJ whole genome shotgun (WGS) entry which is preliminary data.</text>
</comment>
<dbReference type="InterPro" id="IPR050784">
    <property type="entry name" value="IAP"/>
</dbReference>
<accession>A0A818C4N0</accession>
<name>A0A818C4N0_9BILA</name>
<dbReference type="Pfam" id="PF13920">
    <property type="entry name" value="zf-C3HC4_3"/>
    <property type="match status" value="1"/>
</dbReference>
<dbReference type="PANTHER" id="PTHR10044">
    <property type="entry name" value="INHIBITOR OF APOPTOSIS"/>
    <property type="match status" value="1"/>
</dbReference>
<feature type="compositionally biased region" description="Polar residues" evidence="6">
    <location>
        <begin position="323"/>
        <end position="335"/>
    </location>
</feature>